<organism evidence="1 2">
    <name type="scientific">Carpinus fangiana</name>
    <dbReference type="NCBI Taxonomy" id="176857"/>
    <lineage>
        <taxon>Eukaryota</taxon>
        <taxon>Viridiplantae</taxon>
        <taxon>Streptophyta</taxon>
        <taxon>Embryophyta</taxon>
        <taxon>Tracheophyta</taxon>
        <taxon>Spermatophyta</taxon>
        <taxon>Magnoliopsida</taxon>
        <taxon>eudicotyledons</taxon>
        <taxon>Gunneridae</taxon>
        <taxon>Pentapetalae</taxon>
        <taxon>rosids</taxon>
        <taxon>fabids</taxon>
        <taxon>Fagales</taxon>
        <taxon>Betulaceae</taxon>
        <taxon>Carpinus</taxon>
    </lineage>
</organism>
<dbReference type="EMBL" id="CM017326">
    <property type="protein sequence ID" value="KAE8075729.1"/>
    <property type="molecule type" value="Genomic_DNA"/>
</dbReference>
<evidence type="ECO:0000313" key="2">
    <source>
        <dbReference type="Proteomes" id="UP000327013"/>
    </source>
</evidence>
<evidence type="ECO:0000313" key="1">
    <source>
        <dbReference type="EMBL" id="KAE8075729.1"/>
    </source>
</evidence>
<dbReference type="AlphaFoldDB" id="A0A5N6RA27"/>
<protein>
    <submittedName>
        <fullName evidence="1">Uncharacterized protein</fullName>
    </submittedName>
</protein>
<keyword evidence="2" id="KW-1185">Reference proteome</keyword>
<reference evidence="1 2" key="1">
    <citation type="submission" date="2019-06" db="EMBL/GenBank/DDBJ databases">
        <title>A chromosomal-level reference genome of Carpinus fangiana (Coryloideae, Betulaceae).</title>
        <authorList>
            <person name="Yang X."/>
            <person name="Wang Z."/>
            <person name="Zhang L."/>
            <person name="Hao G."/>
            <person name="Liu J."/>
            <person name="Yang Y."/>
        </authorList>
    </citation>
    <scope>NUCLEOTIDE SEQUENCE [LARGE SCALE GENOMIC DNA]</scope>
    <source>
        <strain evidence="1">Cfa_2016G</strain>
        <tissue evidence="1">Leaf</tissue>
    </source>
</reference>
<sequence length="79" mass="8835">MGVSSFRGGWLFGSEDGDHLVVSGVRSSISAARSFGVNGGTSFRFWEKKWVRLRKKGRFIDLKLDYSSESKQEFSAAHC</sequence>
<gene>
    <name evidence="1" type="ORF">FH972_014422</name>
</gene>
<proteinExistence type="predicted"/>
<accession>A0A5N6RA27</accession>
<name>A0A5N6RA27_9ROSI</name>
<dbReference type="Proteomes" id="UP000327013">
    <property type="component" value="Chromosome 6"/>
</dbReference>